<dbReference type="Gene3D" id="3.90.550.10">
    <property type="entry name" value="Spore Coat Polysaccharide Biosynthesis Protein SpsA, Chain A"/>
    <property type="match status" value="1"/>
</dbReference>
<evidence type="ECO:0000313" key="6">
    <source>
        <dbReference type="Proteomes" id="UP001304895"/>
    </source>
</evidence>
<dbReference type="EMBL" id="MU853405">
    <property type="protein sequence ID" value="KAK4135638.1"/>
    <property type="molecule type" value="Genomic_DNA"/>
</dbReference>
<gene>
    <name evidence="5" type="ORF">BT67DRAFT_376433</name>
</gene>
<accession>A0AAN6ZF56</accession>
<reference evidence="5" key="1">
    <citation type="journal article" date="2023" name="Mol. Phylogenet. Evol.">
        <title>Genome-scale phylogeny and comparative genomics of the fungal order Sordariales.</title>
        <authorList>
            <person name="Hensen N."/>
            <person name="Bonometti L."/>
            <person name="Westerberg I."/>
            <person name="Brannstrom I.O."/>
            <person name="Guillou S."/>
            <person name="Cros-Aarteil S."/>
            <person name="Calhoun S."/>
            <person name="Haridas S."/>
            <person name="Kuo A."/>
            <person name="Mondo S."/>
            <person name="Pangilinan J."/>
            <person name="Riley R."/>
            <person name="LaButti K."/>
            <person name="Andreopoulos B."/>
            <person name="Lipzen A."/>
            <person name="Chen C."/>
            <person name="Yan M."/>
            <person name="Daum C."/>
            <person name="Ng V."/>
            <person name="Clum A."/>
            <person name="Steindorff A."/>
            <person name="Ohm R.A."/>
            <person name="Martin F."/>
            <person name="Silar P."/>
            <person name="Natvig D.O."/>
            <person name="Lalanne C."/>
            <person name="Gautier V."/>
            <person name="Ament-Velasquez S.L."/>
            <person name="Kruys A."/>
            <person name="Hutchinson M.I."/>
            <person name="Powell A.J."/>
            <person name="Barry K."/>
            <person name="Miller A.N."/>
            <person name="Grigoriev I.V."/>
            <person name="Debuchy R."/>
            <person name="Gladieux P."/>
            <person name="Hiltunen Thoren M."/>
            <person name="Johannesson H."/>
        </authorList>
    </citation>
    <scope>NUCLEOTIDE SEQUENCE</scope>
    <source>
        <strain evidence="5">CBS 123565</strain>
    </source>
</reference>
<proteinExistence type="inferred from homology"/>
<sequence length="326" mass="36191">MHFAYPPRKASNPRPYLPRTSRLPGLRRSRLKVIALAGLAFLALVYLVARPSGGRHGAAGRRPPSGSPPAVVVTVLDEKLYSTGYLDAVRENRVQYAEKHGMLPGCAGAVGGYKAFFANVGDYDLDGAPGSWTSVVAMRHALTTFPDCRYVWFLDQNAFIMNPKLKIEDHVMKASKLDGLMKKEFPVVPPDSIIKTFSHLKGKDVDVVFTQDKDGLSTGSFVLRNGEWAKFFLETWFGPIYRAYNFQKAETHALEHIVQWHPTVLAKLAIVDQDVINAYSKKTNGVEYKDGDIAVRLAECAAVGPEACEAEAQSFVQQWRKAFRNS</sequence>
<dbReference type="GO" id="GO:0006487">
    <property type="term" value="P:protein N-linked glycosylation"/>
    <property type="evidence" value="ECO:0007669"/>
    <property type="project" value="TreeGrafter"/>
</dbReference>
<organism evidence="5 6">
    <name type="scientific">Trichocladium antarcticum</name>
    <dbReference type="NCBI Taxonomy" id="1450529"/>
    <lineage>
        <taxon>Eukaryota</taxon>
        <taxon>Fungi</taxon>
        <taxon>Dikarya</taxon>
        <taxon>Ascomycota</taxon>
        <taxon>Pezizomycotina</taxon>
        <taxon>Sordariomycetes</taxon>
        <taxon>Sordariomycetidae</taxon>
        <taxon>Sordariales</taxon>
        <taxon>Chaetomiaceae</taxon>
        <taxon>Trichocladium</taxon>
    </lineage>
</organism>
<evidence type="ECO:0000256" key="3">
    <source>
        <dbReference type="ARBA" id="ARBA00022679"/>
    </source>
</evidence>
<comment type="similarity">
    <text evidence="1">Belongs to the glycosyltransferase 34 family.</text>
</comment>
<dbReference type="GO" id="GO:0000009">
    <property type="term" value="F:alpha-1,6-mannosyltransferase activity"/>
    <property type="evidence" value="ECO:0007669"/>
    <property type="project" value="TreeGrafter"/>
</dbReference>
<dbReference type="InterPro" id="IPR008630">
    <property type="entry name" value="Glyco_trans_34"/>
</dbReference>
<dbReference type="Pfam" id="PF05637">
    <property type="entry name" value="Glyco_transf_34"/>
    <property type="match status" value="1"/>
</dbReference>
<reference evidence="5" key="2">
    <citation type="submission" date="2023-05" db="EMBL/GenBank/DDBJ databases">
        <authorList>
            <consortium name="Lawrence Berkeley National Laboratory"/>
            <person name="Steindorff A."/>
            <person name="Hensen N."/>
            <person name="Bonometti L."/>
            <person name="Westerberg I."/>
            <person name="Brannstrom I.O."/>
            <person name="Guillou S."/>
            <person name="Cros-Aarteil S."/>
            <person name="Calhoun S."/>
            <person name="Haridas S."/>
            <person name="Kuo A."/>
            <person name="Mondo S."/>
            <person name="Pangilinan J."/>
            <person name="Riley R."/>
            <person name="Labutti K."/>
            <person name="Andreopoulos B."/>
            <person name="Lipzen A."/>
            <person name="Chen C."/>
            <person name="Yanf M."/>
            <person name="Daum C."/>
            <person name="Ng V."/>
            <person name="Clum A."/>
            <person name="Ohm R."/>
            <person name="Martin F."/>
            <person name="Silar P."/>
            <person name="Natvig D."/>
            <person name="Lalanne C."/>
            <person name="Gautier V."/>
            <person name="Ament-Velasquez S.L."/>
            <person name="Kruys A."/>
            <person name="Hutchinson M.I."/>
            <person name="Powell A.J."/>
            <person name="Barry K."/>
            <person name="Miller A.N."/>
            <person name="Grigoriev I.V."/>
            <person name="Debuchy R."/>
            <person name="Gladieux P."/>
            <person name="Thoren M.H."/>
            <person name="Johannesson H."/>
        </authorList>
    </citation>
    <scope>NUCLEOTIDE SEQUENCE</scope>
    <source>
        <strain evidence="5">CBS 123565</strain>
    </source>
</reference>
<dbReference type="FunFam" id="3.90.550.10:FF:000149">
    <property type="entry name" value="Alpha-1,6-mannosyltransferase subunit"/>
    <property type="match status" value="1"/>
</dbReference>
<keyword evidence="6" id="KW-1185">Reference proteome</keyword>
<name>A0AAN6ZF56_9PEZI</name>
<keyword evidence="2" id="KW-0328">Glycosyltransferase</keyword>
<evidence type="ECO:0000256" key="1">
    <source>
        <dbReference type="ARBA" id="ARBA00005664"/>
    </source>
</evidence>
<evidence type="ECO:0000313" key="5">
    <source>
        <dbReference type="EMBL" id="KAK4135638.1"/>
    </source>
</evidence>
<dbReference type="GO" id="GO:0000136">
    <property type="term" value="C:mannan polymerase complex"/>
    <property type="evidence" value="ECO:0007669"/>
    <property type="project" value="TreeGrafter"/>
</dbReference>
<dbReference type="InterPro" id="IPR029044">
    <property type="entry name" value="Nucleotide-diphossugar_trans"/>
</dbReference>
<evidence type="ECO:0000256" key="2">
    <source>
        <dbReference type="ARBA" id="ARBA00022676"/>
    </source>
</evidence>
<comment type="caution">
    <text evidence="5">The sequence shown here is derived from an EMBL/GenBank/DDBJ whole genome shotgun (WGS) entry which is preliminary data.</text>
</comment>
<dbReference type="AlphaFoldDB" id="A0AAN6ZF56"/>
<dbReference type="Proteomes" id="UP001304895">
    <property type="component" value="Unassembled WGS sequence"/>
</dbReference>
<protein>
    <submittedName>
        <fullName evidence="5">Glycosyltransferase family 34 protein</fullName>
    </submittedName>
</protein>
<keyword evidence="3" id="KW-0808">Transferase</keyword>
<feature type="region of interest" description="Disordered" evidence="4">
    <location>
        <begin position="1"/>
        <end position="22"/>
    </location>
</feature>
<dbReference type="PANTHER" id="PTHR31306:SF10">
    <property type="entry name" value="ALPHA-1,6-MANNOSYLTRANSFERASE MNN11-RELATED"/>
    <property type="match status" value="1"/>
</dbReference>
<dbReference type="PANTHER" id="PTHR31306">
    <property type="entry name" value="ALPHA-1,6-MANNOSYLTRANSFERASE MNN11-RELATED"/>
    <property type="match status" value="1"/>
</dbReference>
<evidence type="ECO:0000256" key="4">
    <source>
        <dbReference type="SAM" id="MobiDB-lite"/>
    </source>
</evidence>